<dbReference type="CDD" id="cd07041">
    <property type="entry name" value="STAS_RsbR_RsbS_like"/>
    <property type="match status" value="1"/>
</dbReference>
<dbReference type="Pfam" id="PF08448">
    <property type="entry name" value="PAS_4"/>
    <property type="match status" value="1"/>
</dbReference>
<evidence type="ECO:0000256" key="1">
    <source>
        <dbReference type="ARBA" id="ARBA00022553"/>
    </source>
</evidence>
<evidence type="ECO:0000313" key="5">
    <source>
        <dbReference type="Proteomes" id="UP001221411"/>
    </source>
</evidence>
<organism evidence="4 5">
    <name type="scientific">Polyangium mundeleinium</name>
    <dbReference type="NCBI Taxonomy" id="2995306"/>
    <lineage>
        <taxon>Bacteria</taxon>
        <taxon>Pseudomonadati</taxon>
        <taxon>Myxococcota</taxon>
        <taxon>Polyangia</taxon>
        <taxon>Polyangiales</taxon>
        <taxon>Polyangiaceae</taxon>
        <taxon>Polyangium</taxon>
    </lineage>
</organism>
<dbReference type="PANTHER" id="PTHR33745">
    <property type="entry name" value="RSBT ANTAGONIST PROTEIN RSBS-RELATED"/>
    <property type="match status" value="1"/>
</dbReference>
<dbReference type="Gene3D" id="3.30.450.20">
    <property type="entry name" value="PAS domain"/>
    <property type="match status" value="1"/>
</dbReference>
<dbReference type="InterPro" id="IPR036513">
    <property type="entry name" value="STAS_dom_sf"/>
</dbReference>
<dbReference type="PROSITE" id="PS50801">
    <property type="entry name" value="STAS"/>
    <property type="match status" value="1"/>
</dbReference>
<keyword evidence="1" id="KW-0597">Phosphoprotein</keyword>
<comment type="caution">
    <text evidence="4">The sequence shown here is derived from an EMBL/GenBank/DDBJ whole genome shotgun (WGS) entry which is preliminary data.</text>
</comment>
<dbReference type="Gene3D" id="3.30.750.24">
    <property type="entry name" value="STAS domain"/>
    <property type="match status" value="1"/>
</dbReference>
<proteinExistence type="predicted"/>
<sequence length="329" mass="35797">MNDEPTYEALRADNAALRARVDELERALAEREVLESTLTEHERRVPYRKIFDSIPVGLGVYRRDGLSVAMNRNSLDVIGGVREDIIGKFNILTDPASISMGFVANFERAAAEHTNITMPPTSYDTAGSTLATVDERVVWTETTYIPVEGDDGTEYVVEFNIDVTSQQRAQRAIEQTQRAEAENVRLQEEIIRMQAEALRALSTPLIPIAEGVVVMPLIGTVNAARAQQVIETLLEGVMAHRAAVAILDVTGVPVVDADVANGLIQAAQAVALLGAEVVLTGIRAEIARTLVELGTDLRGLVTRSTLQSGVEHALRRNAGIRPATLARKR</sequence>
<gene>
    <name evidence="4" type="ORF">POL67_35050</name>
</gene>
<dbReference type="SUPFAM" id="SSF55785">
    <property type="entry name" value="PYP-like sensor domain (PAS domain)"/>
    <property type="match status" value="1"/>
</dbReference>
<dbReference type="PANTHER" id="PTHR33745:SF3">
    <property type="entry name" value="RSBT CO-ANTAGONIST PROTEIN RSBRC"/>
    <property type="match status" value="1"/>
</dbReference>
<evidence type="ECO:0000313" key="4">
    <source>
        <dbReference type="EMBL" id="MDC0746599.1"/>
    </source>
</evidence>
<dbReference type="InterPro" id="IPR002645">
    <property type="entry name" value="STAS_dom"/>
</dbReference>
<evidence type="ECO:0000256" key="2">
    <source>
        <dbReference type="SAM" id="Coils"/>
    </source>
</evidence>
<feature type="coiled-coil region" evidence="2">
    <location>
        <begin position="7"/>
        <end position="44"/>
    </location>
</feature>
<accession>A0ABT5EXN9</accession>
<protein>
    <submittedName>
        <fullName evidence="4">STAS domain-containing protein</fullName>
    </submittedName>
</protein>
<dbReference type="InterPro" id="IPR013656">
    <property type="entry name" value="PAS_4"/>
</dbReference>
<dbReference type="SUPFAM" id="SSF52091">
    <property type="entry name" value="SpoIIaa-like"/>
    <property type="match status" value="1"/>
</dbReference>
<dbReference type="EMBL" id="JAQNDO010000001">
    <property type="protein sequence ID" value="MDC0746599.1"/>
    <property type="molecule type" value="Genomic_DNA"/>
</dbReference>
<keyword evidence="2" id="KW-0175">Coiled coil</keyword>
<evidence type="ECO:0000259" key="3">
    <source>
        <dbReference type="PROSITE" id="PS50801"/>
    </source>
</evidence>
<feature type="domain" description="STAS" evidence="3">
    <location>
        <begin position="202"/>
        <end position="317"/>
    </location>
</feature>
<dbReference type="Pfam" id="PF01740">
    <property type="entry name" value="STAS"/>
    <property type="match status" value="1"/>
</dbReference>
<dbReference type="Proteomes" id="UP001221411">
    <property type="component" value="Unassembled WGS sequence"/>
</dbReference>
<reference evidence="4 5" key="1">
    <citation type="submission" date="2022-11" db="EMBL/GenBank/DDBJ databases">
        <title>Minimal conservation of predation-associated metabolite biosynthetic gene clusters underscores biosynthetic potential of Myxococcota including descriptions for ten novel species: Archangium lansinium sp. nov., Myxococcus landrumus sp. nov., Nannocystis bai.</title>
        <authorList>
            <person name="Ahearne A."/>
            <person name="Stevens C."/>
            <person name="Dowd S."/>
        </authorList>
    </citation>
    <scope>NUCLEOTIDE SEQUENCE [LARGE SCALE GENOMIC DNA]</scope>
    <source>
        <strain evidence="4 5">RJM3</strain>
    </source>
</reference>
<feature type="coiled-coil region" evidence="2">
    <location>
        <begin position="169"/>
        <end position="196"/>
    </location>
</feature>
<dbReference type="InterPro" id="IPR051932">
    <property type="entry name" value="Bact_StressResp_Reg"/>
</dbReference>
<dbReference type="RefSeq" id="WP_271924976.1">
    <property type="nucleotide sequence ID" value="NZ_JAQNDO010000001.1"/>
</dbReference>
<keyword evidence="5" id="KW-1185">Reference proteome</keyword>
<dbReference type="InterPro" id="IPR035965">
    <property type="entry name" value="PAS-like_dom_sf"/>
</dbReference>
<name>A0ABT5EXN9_9BACT</name>